<comment type="caution">
    <text evidence="2">The sequence shown here is derived from an EMBL/GenBank/DDBJ whole genome shotgun (WGS) entry which is preliminary data.</text>
</comment>
<accession>A0ABQ9ELN5</accession>
<keyword evidence="3" id="KW-1185">Reference proteome</keyword>
<feature type="signal peptide" evidence="1">
    <location>
        <begin position="1"/>
        <end position="15"/>
    </location>
</feature>
<dbReference type="Proteomes" id="UP001217089">
    <property type="component" value="Unassembled WGS sequence"/>
</dbReference>
<evidence type="ECO:0000313" key="3">
    <source>
        <dbReference type="Proteomes" id="UP001217089"/>
    </source>
</evidence>
<name>A0ABQ9ELN5_TEGGR</name>
<reference evidence="2 3" key="1">
    <citation type="submission" date="2022-12" db="EMBL/GenBank/DDBJ databases">
        <title>Chromosome-level genome of Tegillarca granosa.</title>
        <authorList>
            <person name="Kim J."/>
        </authorList>
    </citation>
    <scope>NUCLEOTIDE SEQUENCE [LARGE SCALE GENOMIC DNA]</scope>
    <source>
        <strain evidence="2">Teg-2019</strain>
        <tissue evidence="2">Adductor muscle</tissue>
    </source>
</reference>
<organism evidence="2 3">
    <name type="scientific">Tegillarca granosa</name>
    <name type="common">Malaysian cockle</name>
    <name type="synonym">Anadara granosa</name>
    <dbReference type="NCBI Taxonomy" id="220873"/>
    <lineage>
        <taxon>Eukaryota</taxon>
        <taxon>Metazoa</taxon>
        <taxon>Spiralia</taxon>
        <taxon>Lophotrochozoa</taxon>
        <taxon>Mollusca</taxon>
        <taxon>Bivalvia</taxon>
        <taxon>Autobranchia</taxon>
        <taxon>Pteriomorphia</taxon>
        <taxon>Arcoida</taxon>
        <taxon>Arcoidea</taxon>
        <taxon>Arcidae</taxon>
        <taxon>Tegillarca</taxon>
    </lineage>
</organism>
<sequence length="112" mass="13144">MAPFLLQTLLPDTLCILLLQQDIFCEETFWYDTTSVAFLTWRQSLINEEERRIALEKKRLAINNAKRQWELMQGSMMGQTGKLVKMPELYANHVGTVPNSEISMFKLMCWKK</sequence>
<keyword evidence="1" id="KW-0732">Signal</keyword>
<dbReference type="EMBL" id="JARBDR010000903">
    <property type="protein sequence ID" value="KAJ8304817.1"/>
    <property type="molecule type" value="Genomic_DNA"/>
</dbReference>
<evidence type="ECO:0000256" key="1">
    <source>
        <dbReference type="SAM" id="SignalP"/>
    </source>
</evidence>
<evidence type="ECO:0000313" key="2">
    <source>
        <dbReference type="EMBL" id="KAJ8304817.1"/>
    </source>
</evidence>
<proteinExistence type="predicted"/>
<feature type="chain" id="PRO_5046188583" evidence="1">
    <location>
        <begin position="16"/>
        <end position="112"/>
    </location>
</feature>
<gene>
    <name evidence="2" type="ORF">KUTeg_018400</name>
</gene>
<protein>
    <submittedName>
        <fullName evidence="2">Uncharacterized protein</fullName>
    </submittedName>
</protein>